<dbReference type="EMBL" id="FOVR01000003">
    <property type="protein sequence ID" value="SFO15352.1"/>
    <property type="molecule type" value="Genomic_DNA"/>
</dbReference>
<feature type="transmembrane region" description="Helical" evidence="2">
    <location>
        <begin position="47"/>
        <end position="69"/>
    </location>
</feature>
<evidence type="ECO:0000313" key="5">
    <source>
        <dbReference type="Proteomes" id="UP000199236"/>
    </source>
</evidence>
<evidence type="ECO:0000256" key="3">
    <source>
        <dbReference type="SAM" id="SignalP"/>
    </source>
</evidence>
<proteinExistence type="predicted"/>
<evidence type="ECO:0000313" key="4">
    <source>
        <dbReference type="EMBL" id="SFO15352.1"/>
    </source>
</evidence>
<gene>
    <name evidence="4" type="ORF">SAMN04488056_103365</name>
</gene>
<keyword evidence="4" id="KW-0449">Lipoprotein</keyword>
<dbReference type="STRING" id="655353.SAMN04488056_103365"/>
<dbReference type="Proteomes" id="UP000199236">
    <property type="component" value="Unassembled WGS sequence"/>
</dbReference>
<sequence length="235" mass="24328">MSQKYVLVAALAASLALAGCVTTQQPTGPLSPTEMAMRQKQNENVRILQGVATGAAVGAIVGGGLGLLLGGDEKSMAQGAMIGALGGGVLGAADAQRVNKQAGAQAAQQDQLKGVIANAEKNIAHYQEMANFTRQLAAEEQAEIDRLNAQLSAGQLAPDAYRAQMSSARGNVQIVNSQISNVDRDITDLEGAANNGMDVKKQISQLKAQKASLETQRDALVSAYSRVPSEVGVTI</sequence>
<name>A0A1I5EUZ1_9HYPH</name>
<dbReference type="PROSITE" id="PS51257">
    <property type="entry name" value="PROKAR_LIPOPROTEIN"/>
    <property type="match status" value="1"/>
</dbReference>
<feature type="coiled-coil region" evidence="1">
    <location>
        <begin position="109"/>
        <end position="157"/>
    </location>
</feature>
<accession>A0A1I5EUZ1</accession>
<keyword evidence="3" id="KW-0732">Signal</keyword>
<feature type="signal peptide" evidence="3">
    <location>
        <begin position="1"/>
        <end position="18"/>
    </location>
</feature>
<feature type="chain" id="PRO_5011510472" evidence="3">
    <location>
        <begin position="19"/>
        <end position="235"/>
    </location>
</feature>
<organism evidence="4 5">
    <name type="scientific">Cohaesibacter marisflavi</name>
    <dbReference type="NCBI Taxonomy" id="655353"/>
    <lineage>
        <taxon>Bacteria</taxon>
        <taxon>Pseudomonadati</taxon>
        <taxon>Pseudomonadota</taxon>
        <taxon>Alphaproteobacteria</taxon>
        <taxon>Hyphomicrobiales</taxon>
        <taxon>Cohaesibacteraceae</taxon>
    </lineage>
</organism>
<keyword evidence="2" id="KW-0472">Membrane</keyword>
<dbReference type="Gene3D" id="1.10.287.1490">
    <property type="match status" value="1"/>
</dbReference>
<keyword evidence="1" id="KW-0175">Coiled coil</keyword>
<reference evidence="4 5" key="1">
    <citation type="submission" date="2016-10" db="EMBL/GenBank/DDBJ databases">
        <authorList>
            <person name="de Groot N.N."/>
        </authorList>
    </citation>
    <scope>NUCLEOTIDE SEQUENCE [LARGE SCALE GENOMIC DNA]</scope>
    <source>
        <strain evidence="4 5">CGMCC 1.9157</strain>
    </source>
</reference>
<evidence type="ECO:0000256" key="1">
    <source>
        <dbReference type="SAM" id="Coils"/>
    </source>
</evidence>
<feature type="coiled-coil region" evidence="1">
    <location>
        <begin position="196"/>
        <end position="223"/>
    </location>
</feature>
<dbReference type="AlphaFoldDB" id="A0A1I5EUZ1"/>
<dbReference type="RefSeq" id="WP_090071091.1">
    <property type="nucleotide sequence ID" value="NZ_FOVR01000003.1"/>
</dbReference>
<keyword evidence="5" id="KW-1185">Reference proteome</keyword>
<dbReference type="OrthoDB" id="8447109at2"/>
<protein>
    <submittedName>
        <fullName evidence="4">Outer membrane lipoprotein SlyB</fullName>
    </submittedName>
</protein>
<keyword evidence="2" id="KW-1133">Transmembrane helix</keyword>
<evidence type="ECO:0000256" key="2">
    <source>
        <dbReference type="SAM" id="Phobius"/>
    </source>
</evidence>
<keyword evidence="2" id="KW-0812">Transmembrane</keyword>